<reference evidence="2" key="2">
    <citation type="submission" date="2022-01" db="EMBL/GenBank/DDBJ databases">
        <authorList>
            <person name="Yamashiro T."/>
            <person name="Shiraishi A."/>
            <person name="Satake H."/>
            <person name="Nakayama K."/>
        </authorList>
    </citation>
    <scope>NUCLEOTIDE SEQUENCE</scope>
</reference>
<dbReference type="Gene3D" id="3.30.420.10">
    <property type="entry name" value="Ribonuclease H-like superfamily/Ribonuclease H"/>
    <property type="match status" value="1"/>
</dbReference>
<keyword evidence="2" id="KW-0695">RNA-directed DNA polymerase</keyword>
<proteinExistence type="predicted"/>
<gene>
    <name evidence="2" type="ORF">Tco_0952062</name>
</gene>
<keyword evidence="2" id="KW-0808">Transferase</keyword>
<evidence type="ECO:0000313" key="2">
    <source>
        <dbReference type="EMBL" id="GJT43347.1"/>
    </source>
</evidence>
<dbReference type="PANTHER" id="PTHR45835">
    <property type="entry name" value="YALI0A06105P"/>
    <property type="match status" value="1"/>
</dbReference>
<evidence type="ECO:0000259" key="1">
    <source>
        <dbReference type="PROSITE" id="PS50994"/>
    </source>
</evidence>
<dbReference type="PROSITE" id="PS50994">
    <property type="entry name" value="INTEGRASE"/>
    <property type="match status" value="1"/>
</dbReference>
<dbReference type="InterPro" id="IPR012337">
    <property type="entry name" value="RNaseH-like_sf"/>
</dbReference>
<accession>A0ABQ5DW32</accession>
<dbReference type="InterPro" id="IPR036397">
    <property type="entry name" value="RNaseH_sf"/>
</dbReference>
<comment type="caution">
    <text evidence="2">The sequence shown here is derived from an EMBL/GenBank/DDBJ whole genome shotgun (WGS) entry which is preliminary data.</text>
</comment>
<dbReference type="Proteomes" id="UP001151760">
    <property type="component" value="Unassembled WGS sequence"/>
</dbReference>
<organism evidence="2 3">
    <name type="scientific">Tanacetum coccineum</name>
    <dbReference type="NCBI Taxonomy" id="301880"/>
    <lineage>
        <taxon>Eukaryota</taxon>
        <taxon>Viridiplantae</taxon>
        <taxon>Streptophyta</taxon>
        <taxon>Embryophyta</taxon>
        <taxon>Tracheophyta</taxon>
        <taxon>Spermatophyta</taxon>
        <taxon>Magnoliopsida</taxon>
        <taxon>eudicotyledons</taxon>
        <taxon>Gunneridae</taxon>
        <taxon>Pentapetalae</taxon>
        <taxon>asterids</taxon>
        <taxon>campanulids</taxon>
        <taxon>Asterales</taxon>
        <taxon>Asteraceae</taxon>
        <taxon>Asteroideae</taxon>
        <taxon>Anthemideae</taxon>
        <taxon>Anthemidinae</taxon>
        <taxon>Tanacetum</taxon>
    </lineage>
</organism>
<evidence type="ECO:0000313" key="3">
    <source>
        <dbReference type="Proteomes" id="UP001151760"/>
    </source>
</evidence>
<feature type="domain" description="Integrase catalytic" evidence="1">
    <location>
        <begin position="1"/>
        <end position="135"/>
    </location>
</feature>
<reference evidence="2" key="1">
    <citation type="journal article" date="2022" name="Int. J. Mol. Sci.">
        <title>Draft Genome of Tanacetum Coccineum: Genomic Comparison of Closely Related Tanacetum-Family Plants.</title>
        <authorList>
            <person name="Yamashiro T."/>
            <person name="Shiraishi A."/>
            <person name="Nakayama K."/>
            <person name="Satake H."/>
        </authorList>
    </citation>
    <scope>NUCLEOTIDE SEQUENCE</scope>
</reference>
<name>A0ABQ5DW32_9ASTR</name>
<dbReference type="InterPro" id="IPR001584">
    <property type="entry name" value="Integrase_cat-core"/>
</dbReference>
<keyword evidence="2" id="KW-0548">Nucleotidyltransferase</keyword>
<keyword evidence="3" id="KW-1185">Reference proteome</keyword>
<dbReference type="EMBL" id="BQNB010015721">
    <property type="protein sequence ID" value="GJT43347.1"/>
    <property type="molecule type" value="Genomic_DNA"/>
</dbReference>
<dbReference type="PANTHER" id="PTHR45835:SF99">
    <property type="entry name" value="CHROMO DOMAIN-CONTAINING PROTEIN-RELATED"/>
    <property type="match status" value="1"/>
</dbReference>
<dbReference type="GO" id="GO:0003964">
    <property type="term" value="F:RNA-directed DNA polymerase activity"/>
    <property type="evidence" value="ECO:0007669"/>
    <property type="project" value="UniProtKB-KW"/>
</dbReference>
<protein>
    <submittedName>
        <fullName evidence="2">Reverse transcriptase domain-containing protein</fullName>
    </submittedName>
</protein>
<dbReference type="SUPFAM" id="SSF53098">
    <property type="entry name" value="Ribonuclease H-like"/>
    <property type="match status" value="1"/>
</dbReference>
<sequence>MKAEIATYVSKCLTWAKVKAKYKKPSGLLVQPEIPQWKWENIMMDFVTKLPKTAIGQDTIWKDLGTRLDMSTSYHPQTDGQSERTIQTLEDMLRACVIAFGKGWDRHLPLVEFSYNNSYHTSIKAVPFKALYGHTTIIIIENDPKETFIQKICYHSFQIRVLQRQVPKSKTSSLIDNSSTIFESMPLRAATCSISRDKHAKKGQHKGKITVVILVRDRCPRGRGAELEHSKPGFELQGAKMVETGQNRDFRLRTARVTTPSLLWGFNSSRICFLNFFNDPRIIREQCIAAYKGYRGGSGG</sequence>